<dbReference type="KEGG" id="tta:Theth_0812"/>
<dbReference type="STRING" id="688269.Theth_0812"/>
<sequence precursor="true">MVARRQGQNIVAFFVFLFFFALVFGSVASVFSLIYYNKVRENYEARVKALENKINLLNDKVVKLENLYGQGGVIEKFINSANFLANTAVDLERIIESIYDDPTTGYIQLFVMGQENVWITFRKGDTVYFSRELKPGLAPYKFYYFKEPAIKTQYTVIIPPDCSIVIGKPGMVVFLVYGVGTRFHPTKIVTWREARVNNLVVDFSLYIPK</sequence>
<dbReference type="EMBL" id="CP002351">
    <property type="protein sequence ID" value="AEH50896.1"/>
    <property type="molecule type" value="Genomic_DNA"/>
</dbReference>
<evidence type="ECO:0000313" key="3">
    <source>
        <dbReference type="EMBL" id="AEH50896.1"/>
    </source>
</evidence>
<keyword evidence="4" id="KW-1185">Reference proteome</keyword>
<feature type="coiled-coil region" evidence="1">
    <location>
        <begin position="33"/>
        <end position="67"/>
    </location>
</feature>
<evidence type="ECO:0000256" key="2">
    <source>
        <dbReference type="SAM" id="Phobius"/>
    </source>
</evidence>
<evidence type="ECO:0000256" key="1">
    <source>
        <dbReference type="SAM" id="Coils"/>
    </source>
</evidence>
<dbReference type="OrthoDB" id="48476at2"/>
<dbReference type="RefSeq" id="WP_013932118.1">
    <property type="nucleotide sequence ID" value="NC_015707.1"/>
</dbReference>
<keyword evidence="2" id="KW-0472">Membrane</keyword>
<dbReference type="HOGENOM" id="CLU_112863_0_0_0"/>
<keyword evidence="2" id="KW-0812">Transmembrane</keyword>
<feature type="transmembrane region" description="Helical" evidence="2">
    <location>
        <begin position="12"/>
        <end position="36"/>
    </location>
</feature>
<protein>
    <submittedName>
        <fullName evidence="3">Uncharacterized protein</fullName>
    </submittedName>
</protein>
<gene>
    <name evidence="3" type="ORF">Theth_0812</name>
</gene>
<name>F7YY75_9THEM</name>
<dbReference type="eggNOG" id="ENOG5032T9V">
    <property type="taxonomic scope" value="Bacteria"/>
</dbReference>
<accession>F7YY75</accession>
<dbReference type="Proteomes" id="UP000006804">
    <property type="component" value="Chromosome"/>
</dbReference>
<dbReference type="PATRIC" id="fig|688269.3.peg.836"/>
<organism evidence="3 4">
    <name type="scientific">Pseudothermotoga thermarum DSM 5069</name>
    <dbReference type="NCBI Taxonomy" id="688269"/>
    <lineage>
        <taxon>Bacteria</taxon>
        <taxon>Thermotogati</taxon>
        <taxon>Thermotogota</taxon>
        <taxon>Thermotogae</taxon>
        <taxon>Thermotogales</taxon>
        <taxon>Thermotogaceae</taxon>
        <taxon>Pseudothermotoga</taxon>
    </lineage>
</organism>
<proteinExistence type="predicted"/>
<evidence type="ECO:0000313" key="4">
    <source>
        <dbReference type="Proteomes" id="UP000006804"/>
    </source>
</evidence>
<dbReference type="AlphaFoldDB" id="F7YY75"/>
<reference evidence="3 4" key="1">
    <citation type="submission" date="2010-11" db="EMBL/GenBank/DDBJ databases">
        <title>The complete genome of Thermotoga thermarum DSM 5069.</title>
        <authorList>
            <consortium name="US DOE Joint Genome Institute (JGI-PGF)"/>
            <person name="Lucas S."/>
            <person name="Copeland A."/>
            <person name="Lapidus A."/>
            <person name="Bruce D."/>
            <person name="Goodwin L."/>
            <person name="Pitluck S."/>
            <person name="Kyrpides N."/>
            <person name="Mavromatis K."/>
            <person name="Ivanova N."/>
            <person name="Zeytun A."/>
            <person name="Brettin T."/>
            <person name="Detter J.C."/>
            <person name="Tapia R."/>
            <person name="Han C."/>
            <person name="Land M."/>
            <person name="Hauser L."/>
            <person name="Markowitz V."/>
            <person name="Cheng J.-F."/>
            <person name="Hugenholtz P."/>
            <person name="Woyke T."/>
            <person name="Wu D."/>
            <person name="Spring S."/>
            <person name="Schroeder M."/>
            <person name="Brambilla E."/>
            <person name="Klenk H.-P."/>
            <person name="Eisen J.A."/>
        </authorList>
    </citation>
    <scope>NUCLEOTIDE SEQUENCE [LARGE SCALE GENOMIC DNA]</scope>
    <source>
        <strain evidence="3 4">DSM 5069</strain>
    </source>
</reference>
<keyword evidence="2" id="KW-1133">Transmembrane helix</keyword>
<keyword evidence="1" id="KW-0175">Coiled coil</keyword>